<evidence type="ECO:0000313" key="1">
    <source>
        <dbReference type="EMBL" id="NUB43165.1"/>
    </source>
</evidence>
<reference evidence="1" key="1">
    <citation type="submission" date="2020-05" db="EMBL/GenBank/DDBJ databases">
        <title>Fertoebacter nigrum gen. nov., sp. nov., a new member of the family Rhodobacteraceae.</title>
        <authorList>
            <person name="Szuroczki S."/>
            <person name="Abbaszade G."/>
            <person name="Buni D."/>
            <person name="Schumann P."/>
            <person name="Toth E."/>
        </authorList>
    </citation>
    <scope>NUCLEOTIDE SEQUENCE</scope>
    <source>
        <strain evidence="1">RG-N-1a</strain>
    </source>
</reference>
<evidence type="ECO:0000313" key="2">
    <source>
        <dbReference type="Proteomes" id="UP000484076"/>
    </source>
</evidence>
<dbReference type="EMBL" id="WHUT02000001">
    <property type="protein sequence ID" value="NUB43165.1"/>
    <property type="molecule type" value="Genomic_DNA"/>
</dbReference>
<sequence length="522" mass="54530">MPIDKVLRGLTERASVSCALLALSLCAGTAARAEAPLSAIDWLSQSVAVPVAQPLPPEEPAVSAGALPADVAVSTLDGPAPDAAGLLSPQATGLPRALWGLGRTDEIAAALTAADPGNLPALQSLLLTLLLAEAEAPADAAGRGVLLLARIDRLLAMGALDQAQALLEAGGSQAPDFFRRSFDVALLTGTEDRACEVMQAAPDLAPTFPARIFCLARSGDWNAAALTLRTAQALGFVTEEEDALLSRFLDPDLYEGEGDLPAPARPTPLGWRMMEAVGEPLSTHTLPIAFSHAELRDAAGWKAQIEAAERLARAGAIEPNLLLGLYTERLPAASGGVWDRVEAFQRLDAALTSGNAEEASRRLPAAWAQMTGAELEVPFATLFSERLADLTLTGPAAALAFRIGLLSPRYERIAMARTAADPAEAFLVGVARGALAGVAPQDAMGRAVAQAFLTPALAPDAQVLLDQNRLGEALLWAMDRIATGVQGDLRGVTDGLTLLRHVGLEDTARRGALELLLLERRG</sequence>
<dbReference type="AlphaFoldDB" id="A0A8X8GXU0"/>
<gene>
    <name evidence="1" type="ORF">GEU84_002110</name>
</gene>
<comment type="caution">
    <text evidence="1">The sequence shown here is derived from an EMBL/GenBank/DDBJ whole genome shotgun (WGS) entry which is preliminary data.</text>
</comment>
<name>A0A8X8GXU0_9RHOB</name>
<keyword evidence="2" id="KW-1185">Reference proteome</keyword>
<dbReference type="Proteomes" id="UP000484076">
    <property type="component" value="Unassembled WGS sequence"/>
</dbReference>
<protein>
    <submittedName>
        <fullName evidence="1">Uncharacterized protein</fullName>
    </submittedName>
</protein>
<dbReference type="RefSeq" id="WP_152823835.1">
    <property type="nucleotide sequence ID" value="NZ_WHUT02000001.1"/>
</dbReference>
<accession>A0A8X8GXU0</accession>
<organism evidence="1 2">
    <name type="scientific">Fertoeibacter niger</name>
    <dbReference type="NCBI Taxonomy" id="2656921"/>
    <lineage>
        <taxon>Bacteria</taxon>
        <taxon>Pseudomonadati</taxon>
        <taxon>Pseudomonadota</taxon>
        <taxon>Alphaproteobacteria</taxon>
        <taxon>Rhodobacterales</taxon>
        <taxon>Paracoccaceae</taxon>
        <taxon>Fertoeibacter</taxon>
    </lineage>
</organism>
<proteinExistence type="predicted"/>